<keyword evidence="2 4" id="KW-0378">Hydrolase</keyword>
<dbReference type="AlphaFoldDB" id="A0A449AU54"/>
<dbReference type="InterPro" id="IPR018228">
    <property type="entry name" value="DNase_TatD-rel_CS"/>
</dbReference>
<gene>
    <name evidence="4" type="primary">tatD</name>
    <name evidence="4" type="ORF">NCTC10194_00031</name>
</gene>
<dbReference type="SUPFAM" id="SSF51556">
    <property type="entry name" value="Metallo-dependent hydrolases"/>
    <property type="match status" value="1"/>
</dbReference>
<dbReference type="GO" id="GO:0004536">
    <property type="term" value="F:DNA nuclease activity"/>
    <property type="evidence" value="ECO:0007669"/>
    <property type="project" value="InterPro"/>
</dbReference>
<dbReference type="FunFam" id="3.20.20.140:FF:000005">
    <property type="entry name" value="TatD family hydrolase"/>
    <property type="match status" value="1"/>
</dbReference>
<dbReference type="RefSeq" id="WP_027333726.1">
    <property type="nucleotide sequence ID" value="NZ_LR215024.1"/>
</dbReference>
<sequence length="266" mass="30956">MGKKRNKFIDAHCHLSLEFYKNEAIIDEIILAAEHNRIDFFIVNGGHEQENHYVKELAKKYDIIKPCVGFHPEDKVQGNEGEKLEKLIDSSVVAVGEIGLEYFYDWGSTREQQLNSVKSQIAIAKKYDLPAVVHLRDKENCYQAYEDFYQIMQENKDLRVMLHTFAGNKEWAQKFMEFKNLYFSFSGVATFGSAETTREVIKEIPLNRILVETDSPFLRVHPYTGETNEPNTVLYVYYYVAGLKGIGMEKFVDRVNRNVRELFRIS</sequence>
<dbReference type="GO" id="GO:0016788">
    <property type="term" value="F:hydrolase activity, acting on ester bonds"/>
    <property type="evidence" value="ECO:0007669"/>
    <property type="project" value="InterPro"/>
</dbReference>
<dbReference type="Pfam" id="PF01026">
    <property type="entry name" value="TatD_DNase"/>
    <property type="match status" value="1"/>
</dbReference>
<dbReference type="EC" id="3.1.21.-" evidence="4"/>
<keyword evidence="1 3" id="KW-0479">Metal-binding</keyword>
<dbReference type="PANTHER" id="PTHR46124">
    <property type="entry name" value="D-AMINOACYL-TRNA DEACYLASE"/>
    <property type="match status" value="1"/>
</dbReference>
<dbReference type="NCBIfam" id="TIGR00010">
    <property type="entry name" value="YchF/TatD family DNA exonuclease"/>
    <property type="match status" value="1"/>
</dbReference>
<dbReference type="Gene3D" id="3.20.20.140">
    <property type="entry name" value="Metal-dependent hydrolases"/>
    <property type="match status" value="1"/>
</dbReference>
<feature type="binding site" evidence="3">
    <location>
        <position position="97"/>
    </location>
    <ligand>
        <name>a divalent metal cation</name>
        <dbReference type="ChEBI" id="CHEBI:60240"/>
        <label>1</label>
    </ligand>
</feature>
<dbReference type="EMBL" id="LR215024">
    <property type="protein sequence ID" value="VEU70037.1"/>
    <property type="molecule type" value="Genomic_DNA"/>
</dbReference>
<evidence type="ECO:0000256" key="1">
    <source>
        <dbReference type="ARBA" id="ARBA00022723"/>
    </source>
</evidence>
<evidence type="ECO:0000313" key="5">
    <source>
        <dbReference type="Proteomes" id="UP000290815"/>
    </source>
</evidence>
<dbReference type="PIRSF" id="PIRSF005902">
    <property type="entry name" value="DNase_TatD"/>
    <property type="match status" value="1"/>
</dbReference>
<reference evidence="4 5" key="1">
    <citation type="submission" date="2019-01" db="EMBL/GenBank/DDBJ databases">
        <authorList>
            <consortium name="Pathogen Informatics"/>
        </authorList>
    </citation>
    <scope>NUCLEOTIDE SEQUENCE [LARGE SCALE GENOMIC DNA]</scope>
    <source>
        <strain evidence="4 5">NCTC10194</strain>
    </source>
</reference>
<feature type="binding site" evidence="3">
    <location>
        <position position="134"/>
    </location>
    <ligand>
        <name>a divalent metal cation</name>
        <dbReference type="ChEBI" id="CHEBI:60240"/>
        <label>2</label>
    </ligand>
</feature>
<dbReference type="InterPro" id="IPR001130">
    <property type="entry name" value="TatD-like"/>
</dbReference>
<evidence type="ECO:0000313" key="4">
    <source>
        <dbReference type="EMBL" id="VEU70037.1"/>
    </source>
</evidence>
<dbReference type="InterPro" id="IPR015991">
    <property type="entry name" value="TatD/YcfH-like"/>
</dbReference>
<dbReference type="InterPro" id="IPR032466">
    <property type="entry name" value="Metal_Hydrolase"/>
</dbReference>
<dbReference type="CDD" id="cd01310">
    <property type="entry name" value="TatD_DNAse"/>
    <property type="match status" value="1"/>
</dbReference>
<dbReference type="PROSITE" id="PS01091">
    <property type="entry name" value="TATD_3"/>
    <property type="match status" value="1"/>
</dbReference>
<protein>
    <submittedName>
        <fullName evidence="4">TatD DNase family protein</fullName>
        <ecNumber evidence="4">3.1.21.-</ecNumber>
    </submittedName>
</protein>
<name>A0A449AU54_9BACT</name>
<dbReference type="PANTHER" id="PTHR46124:SF2">
    <property type="entry name" value="D-AMINOACYL-TRNA DEACYLASE"/>
    <property type="match status" value="1"/>
</dbReference>
<feature type="binding site" evidence="3">
    <location>
        <position position="214"/>
    </location>
    <ligand>
        <name>a divalent metal cation</name>
        <dbReference type="ChEBI" id="CHEBI:60240"/>
        <label>1</label>
    </ligand>
</feature>
<dbReference type="KEGG" id="mgly:NCTC10194_00031"/>
<keyword evidence="5" id="KW-1185">Reference proteome</keyword>
<evidence type="ECO:0000256" key="2">
    <source>
        <dbReference type="ARBA" id="ARBA00022801"/>
    </source>
</evidence>
<dbReference type="GO" id="GO:0046872">
    <property type="term" value="F:metal ion binding"/>
    <property type="evidence" value="ECO:0007669"/>
    <property type="project" value="UniProtKB-KW"/>
</dbReference>
<feature type="binding site" evidence="3">
    <location>
        <position position="14"/>
    </location>
    <ligand>
        <name>a divalent metal cation</name>
        <dbReference type="ChEBI" id="CHEBI:60240"/>
        <label>1</label>
    </ligand>
</feature>
<feature type="binding site" evidence="3">
    <location>
        <position position="163"/>
    </location>
    <ligand>
        <name>a divalent metal cation</name>
        <dbReference type="ChEBI" id="CHEBI:60240"/>
        <label>2</label>
    </ligand>
</feature>
<proteinExistence type="predicted"/>
<organism evidence="4 5">
    <name type="scientific">Mycoplasmopsis glycophila</name>
    <dbReference type="NCBI Taxonomy" id="171285"/>
    <lineage>
        <taxon>Bacteria</taxon>
        <taxon>Bacillati</taxon>
        <taxon>Mycoplasmatota</taxon>
        <taxon>Mycoplasmoidales</taxon>
        <taxon>Metamycoplasmataceae</taxon>
        <taxon>Mycoplasmopsis</taxon>
    </lineage>
</organism>
<feature type="binding site" evidence="3">
    <location>
        <position position="12"/>
    </location>
    <ligand>
        <name>a divalent metal cation</name>
        <dbReference type="ChEBI" id="CHEBI:60240"/>
        <label>1</label>
    </ligand>
</feature>
<evidence type="ECO:0000256" key="3">
    <source>
        <dbReference type="PIRSR" id="PIRSR005902-1"/>
    </source>
</evidence>
<accession>A0A449AU54</accession>
<dbReference type="Proteomes" id="UP000290815">
    <property type="component" value="Chromosome"/>
</dbReference>